<feature type="domain" description="C2H2-type" evidence="9">
    <location>
        <begin position="648"/>
        <end position="676"/>
    </location>
</feature>
<keyword evidence="1" id="KW-0479">Metal-binding</keyword>
<dbReference type="InterPro" id="IPR000504">
    <property type="entry name" value="RRM_dom"/>
</dbReference>
<evidence type="ECO:0000256" key="1">
    <source>
        <dbReference type="ARBA" id="ARBA00022723"/>
    </source>
</evidence>
<dbReference type="FunFam" id="3.30.70.330:FF:000159">
    <property type="entry name" value="tRNA selenocysteine 1-associated protein 1"/>
    <property type="match status" value="1"/>
</dbReference>
<dbReference type="PROSITE" id="PS50102">
    <property type="entry name" value="RRM"/>
    <property type="match status" value="1"/>
</dbReference>
<keyword evidence="2" id="KW-0677">Repeat</keyword>
<evidence type="ECO:0000256" key="3">
    <source>
        <dbReference type="ARBA" id="ARBA00022771"/>
    </source>
</evidence>
<evidence type="ECO:0008006" key="12">
    <source>
        <dbReference type="Google" id="ProtNLM"/>
    </source>
</evidence>
<dbReference type="PROSITE" id="PS50157">
    <property type="entry name" value="ZINC_FINGER_C2H2_2"/>
    <property type="match status" value="7"/>
</dbReference>
<evidence type="ECO:0000256" key="5">
    <source>
        <dbReference type="ARBA" id="ARBA00022884"/>
    </source>
</evidence>
<dbReference type="PANTHER" id="PTHR24408:SF58">
    <property type="entry name" value="TRANSCRIPTION FACTOR (TFIIIA), PUTATIVE (AFU_ORTHOLOGUE AFUA_1G05150)-RELATED"/>
    <property type="match status" value="1"/>
</dbReference>
<dbReference type="Gene3D" id="3.30.70.330">
    <property type="match status" value="1"/>
</dbReference>
<evidence type="ECO:0000256" key="7">
    <source>
        <dbReference type="PROSITE-ProRule" id="PRU00176"/>
    </source>
</evidence>
<dbReference type="SMART" id="SM00360">
    <property type="entry name" value="RRM"/>
    <property type="match status" value="1"/>
</dbReference>
<dbReference type="InterPro" id="IPR036236">
    <property type="entry name" value="Znf_C2H2_sf"/>
</dbReference>
<keyword evidence="3 6" id="KW-0863">Zinc-finger</keyword>
<feature type="domain" description="C2H2-type" evidence="9">
    <location>
        <begin position="767"/>
        <end position="795"/>
    </location>
</feature>
<dbReference type="GO" id="GO:0043565">
    <property type="term" value="F:sequence-specific DNA binding"/>
    <property type="evidence" value="ECO:0007669"/>
    <property type="project" value="TreeGrafter"/>
</dbReference>
<feature type="domain" description="C2H2-type" evidence="9">
    <location>
        <begin position="737"/>
        <end position="766"/>
    </location>
</feature>
<dbReference type="EMBL" id="CADEPI010000230">
    <property type="protein sequence ID" value="CAB3381279.1"/>
    <property type="molecule type" value="Genomic_DNA"/>
</dbReference>
<evidence type="ECO:0000256" key="6">
    <source>
        <dbReference type="PROSITE-ProRule" id="PRU00042"/>
    </source>
</evidence>
<dbReference type="GO" id="GO:0000981">
    <property type="term" value="F:DNA-binding transcription factor activity, RNA polymerase II-specific"/>
    <property type="evidence" value="ECO:0007669"/>
    <property type="project" value="TreeGrafter"/>
</dbReference>
<feature type="domain" description="C2H2-type" evidence="9">
    <location>
        <begin position="680"/>
        <end position="707"/>
    </location>
</feature>
<dbReference type="SUPFAM" id="SSF54928">
    <property type="entry name" value="RNA-binding domain, RBD"/>
    <property type="match status" value="1"/>
</dbReference>
<dbReference type="SUPFAM" id="SSF57667">
    <property type="entry name" value="beta-beta-alpha zinc fingers"/>
    <property type="match status" value="5"/>
</dbReference>
<dbReference type="InterPro" id="IPR035979">
    <property type="entry name" value="RBD_domain_sf"/>
</dbReference>
<feature type="domain" description="C2H2-type" evidence="9">
    <location>
        <begin position="230"/>
        <end position="259"/>
    </location>
</feature>
<dbReference type="GO" id="GO:0005634">
    <property type="term" value="C:nucleus"/>
    <property type="evidence" value="ECO:0007669"/>
    <property type="project" value="TreeGrafter"/>
</dbReference>
<accession>A0A8S1DSZ8</accession>
<dbReference type="Pfam" id="PF00096">
    <property type="entry name" value="zf-C2H2"/>
    <property type="match status" value="2"/>
</dbReference>
<dbReference type="Pfam" id="PF12874">
    <property type="entry name" value="zf-met"/>
    <property type="match status" value="1"/>
</dbReference>
<keyword evidence="4" id="KW-0862">Zinc</keyword>
<keyword evidence="11" id="KW-1185">Reference proteome</keyword>
<dbReference type="SMART" id="SM00355">
    <property type="entry name" value="ZnF_C2H2"/>
    <property type="match status" value="15"/>
</dbReference>
<protein>
    <recommendedName>
        <fullName evidence="12">RRM domain-containing protein</fullName>
    </recommendedName>
</protein>
<dbReference type="PANTHER" id="PTHR24408">
    <property type="entry name" value="ZINC FINGER PROTEIN"/>
    <property type="match status" value="1"/>
</dbReference>
<dbReference type="InterPro" id="IPR012677">
    <property type="entry name" value="Nucleotide-bd_a/b_plait_sf"/>
</dbReference>
<dbReference type="GO" id="GO:0003723">
    <property type="term" value="F:RNA binding"/>
    <property type="evidence" value="ECO:0007669"/>
    <property type="project" value="UniProtKB-UniRule"/>
</dbReference>
<dbReference type="PROSITE" id="PS00028">
    <property type="entry name" value="ZINC_FINGER_C2H2_1"/>
    <property type="match status" value="6"/>
</dbReference>
<evidence type="ECO:0000313" key="10">
    <source>
        <dbReference type="EMBL" id="CAB3381279.1"/>
    </source>
</evidence>
<sequence length="895" mass="103042">MDHRDLESAAVSNFDDDDTHFCLKCQNTVVGLDNYILHRRSKCGGCIVNNSSSKEIDRNVIPTEAVVENTVETPVPSALDFFSSLELMSKQARLEEFDIDFDIPPLTKSGLEISSKGNSFLRITDLELEPSTFNIDIVDINKVRRGNFDSLADLNLMQEDSIIGMDRGRSILDSDIFSTTPIEKMSLPPAAEEILVPLAVKQVQLPPIQSSGKWMPGKNDHLISGSTIHYFCRTCNRNLSSRTQYEKHLRSELHFKRKTENSFYEMEQEFLSPAARSKRGRRMSDAKAKEAAKPVAVKLCEKIPGPNKKYNSCEICNIKVPSMLFGKHLLSHYHYIKGCQNPQLAKELVLNNIDKVVKHFSFQCHLCHFYCNMMDDFLAHFESELHLTKKEMSEGKFFCQQCKFEESANESIEIHLRTEEHQQVVAALNQSVPIVIRKRSTPFTCTLCSSKFSLNFQLKRHSFKDHGISAAPFQTFTCKHCSFTCNKRRSLQRHYIGRHKKKGKKKHILNIPDHYFCGICDRSFQSKEEVVLHRRQLECREKRATTRGVNTKQFCRICQGVFDTLVEFKQHMTELHPGALHRCHKCNQCFAISQDLSRHSRVCKLSPGTADRRKFFCTTCQKSFTRIRNLVYHQKNVHGKTEPKSIILKCEKCSFSTFKRSRLIKHLSAIHFKETRTKEWMCEICDKMFFEKEHLKLHRKIHFPKELQCGVGGCGFEASQPSVLKRHQQNMHEEGSFKCETLNCSFIAATKFELKRHSQIHDIEKTEACDLCSSKFSSKKALENHKFNSHSRLRPFMCPHCDLDFKEPFMLWMGGLEPYMTETFVKSAFEKLGEAPMGVKIMRNKFTGEPAGYCFVHFKTDEIALDAMHKLNGKVIPSSNPVSSLMHFNTTMVHN</sequence>
<dbReference type="Gene3D" id="3.30.160.60">
    <property type="entry name" value="Classic Zinc Finger"/>
    <property type="match status" value="5"/>
</dbReference>
<feature type="domain" description="C2H2-type" evidence="9">
    <location>
        <begin position="515"/>
        <end position="543"/>
    </location>
</feature>
<comment type="caution">
    <text evidence="10">The sequence shown here is derived from an EMBL/GenBank/DDBJ whole genome shotgun (WGS) entry which is preliminary data.</text>
</comment>
<dbReference type="GO" id="GO:0008270">
    <property type="term" value="F:zinc ion binding"/>
    <property type="evidence" value="ECO:0007669"/>
    <property type="project" value="UniProtKB-KW"/>
</dbReference>
<feature type="domain" description="C2H2-type" evidence="9">
    <location>
        <begin position="615"/>
        <end position="643"/>
    </location>
</feature>
<dbReference type="AlphaFoldDB" id="A0A8S1DSZ8"/>
<proteinExistence type="predicted"/>
<evidence type="ECO:0000259" key="8">
    <source>
        <dbReference type="PROSITE" id="PS50102"/>
    </source>
</evidence>
<evidence type="ECO:0000256" key="2">
    <source>
        <dbReference type="ARBA" id="ARBA00022737"/>
    </source>
</evidence>
<name>A0A8S1DSZ8_9INSE</name>
<evidence type="ECO:0000259" key="9">
    <source>
        <dbReference type="PROSITE" id="PS50157"/>
    </source>
</evidence>
<gene>
    <name evidence="10" type="ORF">CLODIP_2_CD03879</name>
</gene>
<keyword evidence="5 7" id="KW-0694">RNA-binding</keyword>
<dbReference type="Pfam" id="PF00076">
    <property type="entry name" value="RRM_1"/>
    <property type="match status" value="1"/>
</dbReference>
<evidence type="ECO:0000313" key="11">
    <source>
        <dbReference type="Proteomes" id="UP000494165"/>
    </source>
</evidence>
<dbReference type="OrthoDB" id="7788172at2759"/>
<organism evidence="10 11">
    <name type="scientific">Cloeon dipterum</name>
    <dbReference type="NCBI Taxonomy" id="197152"/>
    <lineage>
        <taxon>Eukaryota</taxon>
        <taxon>Metazoa</taxon>
        <taxon>Ecdysozoa</taxon>
        <taxon>Arthropoda</taxon>
        <taxon>Hexapoda</taxon>
        <taxon>Insecta</taxon>
        <taxon>Pterygota</taxon>
        <taxon>Palaeoptera</taxon>
        <taxon>Ephemeroptera</taxon>
        <taxon>Pisciforma</taxon>
        <taxon>Baetidae</taxon>
        <taxon>Cloeon</taxon>
    </lineage>
</organism>
<feature type="domain" description="RRM" evidence="8">
    <location>
        <begin position="809"/>
        <end position="882"/>
    </location>
</feature>
<reference evidence="10 11" key="1">
    <citation type="submission" date="2020-04" db="EMBL/GenBank/DDBJ databases">
        <authorList>
            <person name="Alioto T."/>
            <person name="Alioto T."/>
            <person name="Gomez Garrido J."/>
        </authorList>
    </citation>
    <scope>NUCLEOTIDE SEQUENCE [LARGE SCALE GENOMIC DNA]</scope>
</reference>
<dbReference type="InterPro" id="IPR013087">
    <property type="entry name" value="Znf_C2H2_type"/>
</dbReference>
<evidence type="ECO:0000256" key="4">
    <source>
        <dbReference type="ARBA" id="ARBA00022833"/>
    </source>
</evidence>
<dbReference type="Proteomes" id="UP000494165">
    <property type="component" value="Unassembled WGS sequence"/>
</dbReference>